<evidence type="ECO:0000313" key="2">
    <source>
        <dbReference type="Proteomes" id="UP000199648"/>
    </source>
</evidence>
<organism evidence="1 2">
    <name type="scientific">Thiohalomonas denitrificans</name>
    <dbReference type="NCBI Taxonomy" id="415747"/>
    <lineage>
        <taxon>Bacteria</taxon>
        <taxon>Pseudomonadati</taxon>
        <taxon>Pseudomonadota</taxon>
        <taxon>Gammaproteobacteria</taxon>
        <taxon>Thiohalomonadales</taxon>
        <taxon>Thiohalomonadaceae</taxon>
        <taxon>Thiohalomonas</taxon>
    </lineage>
</organism>
<name>A0A1G5PW01_9GAMM</name>
<gene>
    <name evidence="1" type="ORF">SAMN03097708_00958</name>
</gene>
<dbReference type="AlphaFoldDB" id="A0A1G5PW01"/>
<dbReference type="Proteomes" id="UP000199648">
    <property type="component" value="Unassembled WGS sequence"/>
</dbReference>
<accession>A0A1G5PW01</accession>
<protein>
    <submittedName>
        <fullName evidence="1">Uncharacterized protein</fullName>
    </submittedName>
</protein>
<reference evidence="1 2" key="1">
    <citation type="submission" date="2016-10" db="EMBL/GenBank/DDBJ databases">
        <authorList>
            <person name="de Groot N.N."/>
        </authorList>
    </citation>
    <scope>NUCLEOTIDE SEQUENCE [LARGE SCALE GENOMIC DNA]</scope>
    <source>
        <strain evidence="1 2">HLD2</strain>
    </source>
</reference>
<dbReference type="EMBL" id="FMWD01000002">
    <property type="protein sequence ID" value="SCZ53587.1"/>
    <property type="molecule type" value="Genomic_DNA"/>
</dbReference>
<dbReference type="PROSITE" id="PS51257">
    <property type="entry name" value="PROKAR_LIPOPROTEIN"/>
    <property type="match status" value="1"/>
</dbReference>
<keyword evidence="2" id="KW-1185">Reference proteome</keyword>
<dbReference type="Pfam" id="PF20404">
    <property type="entry name" value="DUF6694"/>
    <property type="match status" value="1"/>
</dbReference>
<dbReference type="RefSeq" id="WP_217631900.1">
    <property type="nucleotide sequence ID" value="NZ_FMWD01000002.1"/>
</dbReference>
<proteinExistence type="predicted"/>
<dbReference type="InterPro" id="IPR046516">
    <property type="entry name" value="DUF6694"/>
</dbReference>
<sequence>MRNKSMLIPFIVLLVLGCSEPKIDASSDQAMATSIEEVRQSLTPDQQLHFDDAVQVLAFSQQSLEEFLKEGASSIITTRGQMKDVLNGKTGREVIEEAERLKRERK</sequence>
<evidence type="ECO:0000313" key="1">
    <source>
        <dbReference type="EMBL" id="SCZ53587.1"/>
    </source>
</evidence>